<dbReference type="InterPro" id="IPR036291">
    <property type="entry name" value="NAD(P)-bd_dom_sf"/>
</dbReference>
<accession>A0A1G2QFE1</accession>
<proteinExistence type="inferred from homology"/>
<evidence type="ECO:0000256" key="1">
    <source>
        <dbReference type="ARBA" id="ARBA00006484"/>
    </source>
</evidence>
<protein>
    <recommendedName>
        <fullName evidence="5">3-oxoacyl-ACP reductase</fullName>
    </recommendedName>
</protein>
<dbReference type="SUPFAM" id="SSF51735">
    <property type="entry name" value="NAD(P)-binding Rossmann-fold domains"/>
    <property type="match status" value="1"/>
</dbReference>
<comment type="caution">
    <text evidence="3">The sequence shown here is derived from an EMBL/GenBank/DDBJ whole genome shotgun (WGS) entry which is preliminary data.</text>
</comment>
<evidence type="ECO:0000256" key="2">
    <source>
        <dbReference type="ARBA" id="ARBA00023002"/>
    </source>
</evidence>
<organism evidence="3 4">
    <name type="scientific">Candidatus Vogelbacteria bacterium RIFOXYB1_FULL_42_16</name>
    <dbReference type="NCBI Taxonomy" id="1802436"/>
    <lineage>
        <taxon>Bacteria</taxon>
        <taxon>Candidatus Vogeliibacteriota</taxon>
    </lineage>
</organism>
<evidence type="ECO:0000313" key="3">
    <source>
        <dbReference type="EMBL" id="OHA59207.1"/>
    </source>
</evidence>
<comment type="similarity">
    <text evidence="1">Belongs to the short-chain dehydrogenases/reductases (SDR) family.</text>
</comment>
<dbReference type="GO" id="GO:0016491">
    <property type="term" value="F:oxidoreductase activity"/>
    <property type="evidence" value="ECO:0007669"/>
    <property type="project" value="UniProtKB-KW"/>
</dbReference>
<dbReference type="Gene3D" id="3.40.50.720">
    <property type="entry name" value="NAD(P)-binding Rossmann-like Domain"/>
    <property type="match status" value="1"/>
</dbReference>
<reference evidence="3 4" key="1">
    <citation type="journal article" date="2016" name="Nat. Commun.">
        <title>Thousands of microbial genomes shed light on interconnected biogeochemical processes in an aquifer system.</title>
        <authorList>
            <person name="Anantharaman K."/>
            <person name="Brown C.T."/>
            <person name="Hug L.A."/>
            <person name="Sharon I."/>
            <person name="Castelle C.J."/>
            <person name="Probst A.J."/>
            <person name="Thomas B.C."/>
            <person name="Singh A."/>
            <person name="Wilkins M.J."/>
            <person name="Karaoz U."/>
            <person name="Brodie E.L."/>
            <person name="Williams K.H."/>
            <person name="Hubbard S.S."/>
            <person name="Banfield J.F."/>
        </authorList>
    </citation>
    <scope>NUCLEOTIDE SEQUENCE [LARGE SCALE GENOMIC DNA]</scope>
</reference>
<evidence type="ECO:0000313" key="4">
    <source>
        <dbReference type="Proteomes" id="UP000176222"/>
    </source>
</evidence>
<dbReference type="STRING" id="1802436.A2370_00005"/>
<dbReference type="PRINTS" id="PR00081">
    <property type="entry name" value="GDHRDH"/>
</dbReference>
<dbReference type="PANTHER" id="PTHR24321">
    <property type="entry name" value="DEHYDROGENASES, SHORT CHAIN"/>
    <property type="match status" value="1"/>
</dbReference>
<sequence>MGSSIRKVLHNAGWSVIALYDPTDKLQLALSNKDLNSIKIAVNLRDAKSIVSMIEQLPSHIDAFIHAAMFFEMDTTFNQNIWLNTLQINVISAAQIVESLRSHLKGGGSIVAISSTEAFTGSFGSPAYSASRAAMHNLVQSWANKFGSEGIRANAIAAGWIGGVMDTDEVFNQSRRITPLGRLGLPEEVANTTKFLCSNEASFINGSVVTVDGGYSCVDNVSKYEYQEHLATTDFQRFTSEFMVGRAGRNDEIWAVSMMFTGEWESDEATKFKSDQLAAAERGAQINRIFVVSPEQKHKLYKNHPLVLFHHKHPRIHAFVVDKEVLKKQNSELLVHLGDGWTAFNDEVLVLDEANTAESRGVLVTRSIRLVSLRHDFEQLLKIASPL</sequence>
<dbReference type="Proteomes" id="UP000176222">
    <property type="component" value="Unassembled WGS sequence"/>
</dbReference>
<dbReference type="InterPro" id="IPR002347">
    <property type="entry name" value="SDR_fam"/>
</dbReference>
<dbReference type="PANTHER" id="PTHR24321:SF8">
    <property type="entry name" value="ESTRADIOL 17-BETA-DEHYDROGENASE 8-RELATED"/>
    <property type="match status" value="1"/>
</dbReference>
<dbReference type="AlphaFoldDB" id="A0A1G2QFE1"/>
<dbReference type="CDD" id="cd05233">
    <property type="entry name" value="SDR_c"/>
    <property type="match status" value="1"/>
</dbReference>
<dbReference type="EMBL" id="MHTH01000004">
    <property type="protein sequence ID" value="OHA59207.1"/>
    <property type="molecule type" value="Genomic_DNA"/>
</dbReference>
<evidence type="ECO:0008006" key="5">
    <source>
        <dbReference type="Google" id="ProtNLM"/>
    </source>
</evidence>
<dbReference type="Pfam" id="PF13561">
    <property type="entry name" value="adh_short_C2"/>
    <property type="match status" value="1"/>
</dbReference>
<gene>
    <name evidence="3" type="ORF">A2370_00005</name>
</gene>
<name>A0A1G2QFE1_9BACT</name>
<keyword evidence="2" id="KW-0560">Oxidoreductase</keyword>